<dbReference type="GO" id="GO:0005506">
    <property type="term" value="F:iron ion binding"/>
    <property type="evidence" value="ECO:0007669"/>
    <property type="project" value="InterPro"/>
</dbReference>
<dbReference type="Gene3D" id="1.20.120.10">
    <property type="entry name" value="Cytochrome c/b562"/>
    <property type="match status" value="1"/>
</dbReference>
<dbReference type="PROSITE" id="PS51009">
    <property type="entry name" value="CYTCII"/>
    <property type="match status" value="1"/>
</dbReference>
<dbReference type="InterPro" id="IPR015984">
    <property type="entry name" value="Cyt_c_prime_subgr"/>
</dbReference>
<dbReference type="SUPFAM" id="SSF47175">
    <property type="entry name" value="Cytochromes"/>
    <property type="match status" value="1"/>
</dbReference>
<dbReference type="PRINTS" id="PR00608">
    <property type="entry name" value="CYTCHROMECII"/>
</dbReference>
<dbReference type="EMBL" id="UINC01037024">
    <property type="protein sequence ID" value="SVB31888.1"/>
    <property type="molecule type" value="Genomic_DNA"/>
</dbReference>
<dbReference type="InterPro" id="IPR002321">
    <property type="entry name" value="Cyt_c_II"/>
</dbReference>
<feature type="non-terminal residue" evidence="1">
    <location>
        <position position="1"/>
    </location>
</feature>
<name>A0A382D0B8_9ZZZZ</name>
<dbReference type="GO" id="GO:0020037">
    <property type="term" value="F:heme binding"/>
    <property type="evidence" value="ECO:0007669"/>
    <property type="project" value="InterPro"/>
</dbReference>
<protein>
    <recommendedName>
        <fullName evidence="2">Cytochrome c</fullName>
    </recommendedName>
</protein>
<accession>A0A382D0B8</accession>
<gene>
    <name evidence="1" type="ORF">METZ01_LOCUS184742</name>
</gene>
<dbReference type="InterPro" id="IPR010980">
    <property type="entry name" value="Cyt_c/b562"/>
</dbReference>
<sequence>VISTVSRLFAITCILGTSSMMGPIELIAQDEEVPPAIEYRQSVMSSIASTRGLLTAVVDDEVPYRNHLLAHAVSLNRLAVLAADIFPAGSGGDNTRARDEIWEDTEEFKAALTAFQNASSELLESVYTGDLNAIQDAIGSVGRTCGGCHRPFRKPAN</sequence>
<reference evidence="1" key="1">
    <citation type="submission" date="2018-05" db="EMBL/GenBank/DDBJ databases">
        <authorList>
            <person name="Lanie J.A."/>
            <person name="Ng W.-L."/>
            <person name="Kazmierczak K.M."/>
            <person name="Andrzejewski T.M."/>
            <person name="Davidsen T.M."/>
            <person name="Wayne K.J."/>
            <person name="Tettelin H."/>
            <person name="Glass J.I."/>
            <person name="Rusch D."/>
            <person name="Podicherti R."/>
            <person name="Tsui H.-C.T."/>
            <person name="Winkler M.E."/>
        </authorList>
    </citation>
    <scope>NUCLEOTIDE SEQUENCE</scope>
</reference>
<dbReference type="GO" id="GO:0022900">
    <property type="term" value="P:electron transport chain"/>
    <property type="evidence" value="ECO:0007669"/>
    <property type="project" value="InterPro"/>
</dbReference>
<dbReference type="Pfam" id="PF01322">
    <property type="entry name" value="Cytochrom_C_2"/>
    <property type="match status" value="1"/>
</dbReference>
<dbReference type="AlphaFoldDB" id="A0A382D0B8"/>
<evidence type="ECO:0008006" key="2">
    <source>
        <dbReference type="Google" id="ProtNLM"/>
    </source>
</evidence>
<proteinExistence type="predicted"/>
<organism evidence="1">
    <name type="scientific">marine metagenome</name>
    <dbReference type="NCBI Taxonomy" id="408172"/>
    <lineage>
        <taxon>unclassified sequences</taxon>
        <taxon>metagenomes</taxon>
        <taxon>ecological metagenomes</taxon>
    </lineage>
</organism>
<dbReference type="GO" id="GO:0009055">
    <property type="term" value="F:electron transfer activity"/>
    <property type="evidence" value="ECO:0007669"/>
    <property type="project" value="InterPro"/>
</dbReference>
<evidence type="ECO:0000313" key="1">
    <source>
        <dbReference type="EMBL" id="SVB31888.1"/>
    </source>
</evidence>